<evidence type="ECO:0000313" key="2">
    <source>
        <dbReference type="Proteomes" id="UP000002218"/>
    </source>
</evidence>
<reference evidence="2" key="1">
    <citation type="submission" date="2009-09" db="EMBL/GenBank/DDBJ databases">
        <title>The complete genome of Nakamurella multipartita DSM 44233.</title>
        <authorList>
            <consortium name="US DOE Joint Genome Institute (JGI-PGF)"/>
            <person name="Lucas S."/>
            <person name="Copeland A."/>
            <person name="Lapidus A."/>
            <person name="Glavina del Rio T."/>
            <person name="Dalin E."/>
            <person name="Tice H."/>
            <person name="Bruce D."/>
            <person name="Goodwin L."/>
            <person name="Pitluck S."/>
            <person name="Kyrpides N."/>
            <person name="Mavromatis K."/>
            <person name="Ivanova N."/>
            <person name="Ovchinnikova G."/>
            <person name="Sims D."/>
            <person name="Meincke L."/>
            <person name="Brettin T."/>
            <person name="Detter J.C."/>
            <person name="Han C."/>
            <person name="Larimer F."/>
            <person name="Land M."/>
            <person name="Hauser L."/>
            <person name="Markowitz V."/>
            <person name="Cheng J.-F."/>
            <person name="Hugenholtz P."/>
            <person name="Woyke T."/>
            <person name="Wu D."/>
            <person name="Klenk H.-P."/>
            <person name="Eisen J.A."/>
        </authorList>
    </citation>
    <scope>NUCLEOTIDE SEQUENCE [LARGE SCALE GENOMIC DNA]</scope>
    <source>
        <strain evidence="2">ATCC 700099 / DSM 44233 / CIP 104796 / JCM 9543 / NBRC 105858 / Y-104</strain>
    </source>
</reference>
<dbReference type="AlphaFoldDB" id="C8XG23"/>
<gene>
    <name evidence="1" type="ordered locus">Namu_3721</name>
</gene>
<proteinExistence type="predicted"/>
<dbReference type="InParanoid" id="C8XG23"/>
<keyword evidence="2" id="KW-1185">Reference proteome</keyword>
<protein>
    <submittedName>
        <fullName evidence="1">Uncharacterized protein</fullName>
    </submittedName>
</protein>
<name>C8XG23_NAKMY</name>
<sequence length="94" mass="9707">MGGVDRASTVRRNAACFAPRGVDGGQGAEAFILGLRVHAQPDRPGYRTGSAVLDGLVRLVWTRIVVAIVGVGMPIRACTRVSRDVAGLPSGHGG</sequence>
<dbReference type="HOGENOM" id="CLU_2383142_0_0_11"/>
<dbReference type="KEGG" id="nml:Namu_3721"/>
<dbReference type="Proteomes" id="UP000002218">
    <property type="component" value="Chromosome"/>
</dbReference>
<dbReference type="EMBL" id="CP001737">
    <property type="protein sequence ID" value="ACV80025.1"/>
    <property type="molecule type" value="Genomic_DNA"/>
</dbReference>
<accession>C8XG23</accession>
<dbReference type="RefSeq" id="WP_015748857.1">
    <property type="nucleotide sequence ID" value="NC_013235.1"/>
</dbReference>
<reference evidence="1 2" key="2">
    <citation type="journal article" date="2010" name="Stand. Genomic Sci.">
        <title>Complete genome sequence of Nakamurella multipartita type strain (Y-104).</title>
        <authorList>
            <person name="Tice H."/>
            <person name="Mayilraj S."/>
            <person name="Sims D."/>
            <person name="Lapidus A."/>
            <person name="Nolan M."/>
            <person name="Lucas S."/>
            <person name="Glavina Del Rio T."/>
            <person name="Copeland A."/>
            <person name="Cheng J.F."/>
            <person name="Meincke L."/>
            <person name="Bruce D."/>
            <person name="Goodwin L."/>
            <person name="Pitluck S."/>
            <person name="Ivanova N."/>
            <person name="Mavromatis K."/>
            <person name="Ovchinnikova G."/>
            <person name="Pati A."/>
            <person name="Chen A."/>
            <person name="Palaniappan K."/>
            <person name="Land M."/>
            <person name="Hauser L."/>
            <person name="Chang Y.J."/>
            <person name="Jeffries C.D."/>
            <person name="Detter J.C."/>
            <person name="Brettin T."/>
            <person name="Rohde M."/>
            <person name="Goker M."/>
            <person name="Bristow J."/>
            <person name="Eisen J.A."/>
            <person name="Markowitz V."/>
            <person name="Hugenholtz P."/>
            <person name="Kyrpides N.C."/>
            <person name="Klenk H.P."/>
            <person name="Chen F."/>
        </authorList>
    </citation>
    <scope>NUCLEOTIDE SEQUENCE [LARGE SCALE GENOMIC DNA]</scope>
    <source>
        <strain evidence="2">ATCC 700099 / DSM 44233 / CIP 104796 / JCM 9543 / NBRC 105858 / Y-104</strain>
    </source>
</reference>
<evidence type="ECO:0000313" key="1">
    <source>
        <dbReference type="EMBL" id="ACV80025.1"/>
    </source>
</evidence>
<organism evidence="1 2">
    <name type="scientific">Nakamurella multipartita (strain ATCC 700099 / DSM 44233 / CIP 104796 / JCM 9543 / NBRC 105858 / Y-104)</name>
    <name type="common">Microsphaera multipartita</name>
    <dbReference type="NCBI Taxonomy" id="479431"/>
    <lineage>
        <taxon>Bacteria</taxon>
        <taxon>Bacillati</taxon>
        <taxon>Actinomycetota</taxon>
        <taxon>Actinomycetes</taxon>
        <taxon>Nakamurellales</taxon>
        <taxon>Nakamurellaceae</taxon>
        <taxon>Nakamurella</taxon>
    </lineage>
</organism>
<dbReference type="STRING" id="479431.Namu_3721"/>